<evidence type="ECO:0000256" key="1">
    <source>
        <dbReference type="ARBA" id="ARBA00022491"/>
    </source>
</evidence>
<dbReference type="PROSITE" id="PS50977">
    <property type="entry name" value="HTH_TETR_2"/>
    <property type="match status" value="1"/>
</dbReference>
<sequence>MPSRIDREGRKAELAEAAWRVILRSGVSAVSVRTVAEEAGLAVGSLRHVFPTRTELLMFSAKLMMERVLNRIAQLPPTESPEDYVLAVIKNLMPFTEQTRAEMDVNVALIAEATAVPELKALRDSAHQQLADACVRLAGLLRGEDSETPSEGATRSGQRLHALADGLALHLMHQAGQKDLDRAAELLEDEIRGIAAGRA</sequence>
<dbReference type="SUPFAM" id="SSF46689">
    <property type="entry name" value="Homeodomain-like"/>
    <property type="match status" value="1"/>
</dbReference>
<feature type="DNA-binding region" description="H-T-H motif" evidence="5">
    <location>
        <begin position="31"/>
        <end position="50"/>
    </location>
</feature>
<evidence type="ECO:0000313" key="8">
    <source>
        <dbReference type="Proteomes" id="UP001501446"/>
    </source>
</evidence>
<evidence type="ECO:0000259" key="6">
    <source>
        <dbReference type="PROSITE" id="PS50977"/>
    </source>
</evidence>
<dbReference type="Proteomes" id="UP001501446">
    <property type="component" value="Unassembled WGS sequence"/>
</dbReference>
<accession>A0ABP8WSD0</accession>
<organism evidence="7 8">
    <name type="scientific">Kocuria gwangalliensis</name>
    <dbReference type="NCBI Taxonomy" id="501592"/>
    <lineage>
        <taxon>Bacteria</taxon>
        <taxon>Bacillati</taxon>
        <taxon>Actinomycetota</taxon>
        <taxon>Actinomycetes</taxon>
        <taxon>Micrococcales</taxon>
        <taxon>Micrococcaceae</taxon>
        <taxon>Kocuria</taxon>
    </lineage>
</organism>
<dbReference type="InterPro" id="IPR039538">
    <property type="entry name" value="BetI_C"/>
</dbReference>
<dbReference type="InterPro" id="IPR050109">
    <property type="entry name" value="HTH-type_TetR-like_transc_reg"/>
</dbReference>
<gene>
    <name evidence="7" type="ORF">GCM10025781_08870</name>
</gene>
<keyword evidence="4" id="KW-0804">Transcription</keyword>
<dbReference type="RefSeq" id="WP_345310694.1">
    <property type="nucleotide sequence ID" value="NZ_BAABLN010000009.1"/>
</dbReference>
<evidence type="ECO:0000256" key="3">
    <source>
        <dbReference type="ARBA" id="ARBA00023125"/>
    </source>
</evidence>
<evidence type="ECO:0000256" key="2">
    <source>
        <dbReference type="ARBA" id="ARBA00023015"/>
    </source>
</evidence>
<evidence type="ECO:0000256" key="5">
    <source>
        <dbReference type="PROSITE-ProRule" id="PRU00335"/>
    </source>
</evidence>
<name>A0ABP8WSD0_9MICC</name>
<keyword evidence="2" id="KW-0805">Transcription regulation</keyword>
<dbReference type="EMBL" id="BAABLN010000009">
    <property type="protein sequence ID" value="GAA4693683.1"/>
    <property type="molecule type" value="Genomic_DNA"/>
</dbReference>
<keyword evidence="3 5" id="KW-0238">DNA-binding</keyword>
<evidence type="ECO:0000313" key="7">
    <source>
        <dbReference type="EMBL" id="GAA4693683.1"/>
    </source>
</evidence>
<dbReference type="SUPFAM" id="SSF48498">
    <property type="entry name" value="Tetracyclin repressor-like, C-terminal domain"/>
    <property type="match status" value="1"/>
</dbReference>
<comment type="caution">
    <text evidence="7">The sequence shown here is derived from an EMBL/GenBank/DDBJ whole genome shotgun (WGS) entry which is preliminary data.</text>
</comment>
<dbReference type="InterPro" id="IPR036271">
    <property type="entry name" value="Tet_transcr_reg_TetR-rel_C_sf"/>
</dbReference>
<dbReference type="PANTHER" id="PTHR30055:SF226">
    <property type="entry name" value="HTH-TYPE TRANSCRIPTIONAL REGULATOR PKSA"/>
    <property type="match status" value="1"/>
</dbReference>
<keyword evidence="1" id="KW-0678">Repressor</keyword>
<keyword evidence="8" id="KW-1185">Reference proteome</keyword>
<dbReference type="Gene3D" id="1.10.357.10">
    <property type="entry name" value="Tetracycline Repressor, domain 2"/>
    <property type="match status" value="1"/>
</dbReference>
<evidence type="ECO:0000256" key="4">
    <source>
        <dbReference type="ARBA" id="ARBA00023163"/>
    </source>
</evidence>
<reference evidence="8" key="1">
    <citation type="journal article" date="2019" name="Int. J. Syst. Evol. Microbiol.">
        <title>The Global Catalogue of Microorganisms (GCM) 10K type strain sequencing project: providing services to taxonomists for standard genome sequencing and annotation.</title>
        <authorList>
            <consortium name="The Broad Institute Genomics Platform"/>
            <consortium name="The Broad Institute Genome Sequencing Center for Infectious Disease"/>
            <person name="Wu L."/>
            <person name="Ma J."/>
        </authorList>
    </citation>
    <scope>NUCLEOTIDE SEQUENCE [LARGE SCALE GENOMIC DNA]</scope>
    <source>
        <strain evidence="8">JCM 18958</strain>
    </source>
</reference>
<dbReference type="InterPro" id="IPR009057">
    <property type="entry name" value="Homeodomain-like_sf"/>
</dbReference>
<protein>
    <recommendedName>
        <fullName evidence="6">HTH tetR-type domain-containing protein</fullName>
    </recommendedName>
</protein>
<dbReference type="Pfam" id="PF13977">
    <property type="entry name" value="TetR_C_6"/>
    <property type="match status" value="1"/>
</dbReference>
<dbReference type="Pfam" id="PF00440">
    <property type="entry name" value="TetR_N"/>
    <property type="match status" value="1"/>
</dbReference>
<feature type="domain" description="HTH tetR-type" evidence="6">
    <location>
        <begin position="8"/>
        <end position="68"/>
    </location>
</feature>
<dbReference type="InterPro" id="IPR001647">
    <property type="entry name" value="HTH_TetR"/>
</dbReference>
<proteinExistence type="predicted"/>
<dbReference type="PANTHER" id="PTHR30055">
    <property type="entry name" value="HTH-TYPE TRANSCRIPTIONAL REGULATOR RUTR"/>
    <property type="match status" value="1"/>
</dbReference>